<dbReference type="RefSeq" id="WP_172873592.1">
    <property type="nucleotide sequence ID" value="NZ_JABRWL010000005.1"/>
</dbReference>
<name>A0AA44EK15_9HYPH</name>
<dbReference type="EMBL" id="JABRWM010000006">
    <property type="protein sequence ID" value="NRF19744.1"/>
    <property type="molecule type" value="Genomic_DNA"/>
</dbReference>
<comment type="caution">
    <text evidence="2">The sequence shown here is derived from an EMBL/GenBank/DDBJ whole genome shotgun (WGS) entry which is preliminary data.</text>
</comment>
<evidence type="ECO:0000256" key="1">
    <source>
        <dbReference type="SAM" id="MobiDB-lite"/>
    </source>
</evidence>
<feature type="compositionally biased region" description="Basic and acidic residues" evidence="1">
    <location>
        <begin position="219"/>
        <end position="237"/>
    </location>
</feature>
<feature type="region of interest" description="Disordered" evidence="1">
    <location>
        <begin position="219"/>
        <end position="242"/>
    </location>
</feature>
<organism evidence="2 3">
    <name type="scientific">Agrobacterium pusense</name>
    <dbReference type="NCBI Taxonomy" id="648995"/>
    <lineage>
        <taxon>Bacteria</taxon>
        <taxon>Pseudomonadati</taxon>
        <taxon>Pseudomonadota</taxon>
        <taxon>Alphaproteobacteria</taxon>
        <taxon>Hyphomicrobiales</taxon>
        <taxon>Rhizobiaceae</taxon>
        <taxon>Rhizobium/Agrobacterium group</taxon>
        <taxon>Agrobacterium</taxon>
    </lineage>
</organism>
<protein>
    <submittedName>
        <fullName evidence="2">Uncharacterized protein</fullName>
    </submittedName>
</protein>
<keyword evidence="3" id="KW-1185">Reference proteome</keyword>
<proteinExistence type="predicted"/>
<sequence length="274" mass="31261">MDMVLLPHGFQGYVKVPEGDKNTALEFLYFFEVLKHSIHRALKFFRVGLRKFQPCEVYPEILTSSNNVLQVVIRLSVAIGEIAVEEVLCSFELFSRQDRNSFEAYTLQIFDDQATALRLTVEMFPHACEIDLGNFSVGVLKVSESRVDHPFHTQTIWTQLQTYEFAMTGITLLVGDLHLPYGIPSGDYCGSPANERLKIIYEVAPTIASALSRYQSRIPEEQEDQRCRSDHRGEESQHTFYCSPGHRQTLIPPIDRNRSHFLRALQSTAMRSAA</sequence>
<evidence type="ECO:0000313" key="3">
    <source>
        <dbReference type="Proteomes" id="UP001155820"/>
    </source>
</evidence>
<evidence type="ECO:0000313" key="2">
    <source>
        <dbReference type="EMBL" id="NRF19744.1"/>
    </source>
</evidence>
<accession>A0AA44EK15</accession>
<gene>
    <name evidence="2" type="ORF">FOB26_11805</name>
</gene>
<dbReference type="Proteomes" id="UP001155820">
    <property type="component" value="Unassembled WGS sequence"/>
</dbReference>
<dbReference type="AlphaFoldDB" id="A0AA44EK15"/>
<reference evidence="2" key="1">
    <citation type="submission" date="2019-07" db="EMBL/GenBank/DDBJ databases">
        <title>FDA dAtabase for Regulatory Grade micrObial Sequences (FDA-ARGOS): Supporting development and validation of Infectious Disease Dx tests.</title>
        <authorList>
            <person name="Bachman M."/>
            <person name="Young C."/>
            <person name="Tallon L."/>
            <person name="Sadzewicz L."/>
            <person name="Vavikolanu K."/>
            <person name="Mehta A."/>
            <person name="Aluvathingal J."/>
            <person name="Nadendla S."/>
            <person name="Nandy P."/>
            <person name="Geyer C."/>
            <person name="Yan Y."/>
            <person name="Sichtig H."/>
        </authorList>
    </citation>
    <scope>NUCLEOTIDE SEQUENCE</scope>
    <source>
        <strain evidence="2">FDAARGOS_618</strain>
    </source>
</reference>